<accession>A0ACC6QUW6</accession>
<keyword evidence="2" id="KW-1185">Reference proteome</keyword>
<comment type="caution">
    <text evidence="1">The sequence shown here is derived from an EMBL/GenBank/DDBJ whole genome shotgun (WGS) entry which is preliminary data.</text>
</comment>
<gene>
    <name evidence="1" type="ORF">WKI58_38010</name>
</gene>
<organism evidence="1 2">
    <name type="scientific">Streptomyces pratisoli</name>
    <dbReference type="NCBI Taxonomy" id="3139917"/>
    <lineage>
        <taxon>Bacteria</taxon>
        <taxon>Bacillati</taxon>
        <taxon>Actinomycetota</taxon>
        <taxon>Actinomycetes</taxon>
        <taxon>Kitasatosporales</taxon>
        <taxon>Streptomycetaceae</taxon>
        <taxon>Streptomyces</taxon>
    </lineage>
</organism>
<dbReference type="Proteomes" id="UP001375539">
    <property type="component" value="Unassembled WGS sequence"/>
</dbReference>
<sequence length="220" mass="22434">MQQQPQYPAPNYPGPPVPPQQPKKSIGKIVGMGCGGIIALFVLLAACAAVLDPDPSKTSSKSRATATPASGCATASPTAPAGKPIAKNGASVAIAPVVCAPQTSGVNADVALAVTNTTDTPTSYSIRVRVEYQSTLGDKVDTKEDFVPTGTIAPGKTIEKVATARLPFHKPGTSITATIIEVDPFVMDTGTTGGSGGTDTDTDTGGDVDKPKSCSRKWYC</sequence>
<reference evidence="1" key="1">
    <citation type="submission" date="2024-03" db="EMBL/GenBank/DDBJ databases">
        <title>Novel Streptomyces species of biotechnological and ecological value are a feature of Machair soil.</title>
        <authorList>
            <person name="Prole J.R."/>
            <person name="Goodfellow M."/>
            <person name="Allenby N."/>
            <person name="Ward A.C."/>
        </authorList>
    </citation>
    <scope>NUCLEOTIDE SEQUENCE</scope>
    <source>
        <strain evidence="1">MS1.AVA.4</strain>
    </source>
</reference>
<evidence type="ECO:0000313" key="1">
    <source>
        <dbReference type="EMBL" id="MEJ8662201.1"/>
    </source>
</evidence>
<dbReference type="EMBL" id="JBBKAI010000002">
    <property type="protein sequence ID" value="MEJ8662201.1"/>
    <property type="molecule type" value="Genomic_DNA"/>
</dbReference>
<protein>
    <submittedName>
        <fullName evidence="1">Uncharacterized protein</fullName>
    </submittedName>
</protein>
<name>A0ACC6QUW6_9ACTN</name>
<evidence type="ECO:0000313" key="2">
    <source>
        <dbReference type="Proteomes" id="UP001375539"/>
    </source>
</evidence>
<proteinExistence type="predicted"/>